<dbReference type="InterPro" id="IPR055297">
    <property type="entry name" value="NEBU/NEBL"/>
</dbReference>
<gene>
    <name evidence="4" type="ORF">P7K49_024472</name>
</gene>
<dbReference type="PROSITE" id="PS51216">
    <property type="entry name" value="NEBULIN"/>
    <property type="match status" value="14"/>
</dbReference>
<evidence type="ECO:0000313" key="4">
    <source>
        <dbReference type="EMBL" id="KAK2099021.1"/>
    </source>
</evidence>
<feature type="region of interest" description="Disordered" evidence="3">
    <location>
        <begin position="1"/>
        <end position="30"/>
    </location>
</feature>
<keyword evidence="5" id="KW-1185">Reference proteome</keyword>
<dbReference type="PANTHER" id="PTHR11039:SF39">
    <property type="entry name" value="NEBULIN-RELATED-ANCHORING PROTEIN"/>
    <property type="match status" value="1"/>
</dbReference>
<protein>
    <recommendedName>
        <fullName evidence="6">Nebulin-related anchoring protein</fullName>
    </recommendedName>
</protein>
<dbReference type="PRINTS" id="PR00510">
    <property type="entry name" value="NEBULIN"/>
</dbReference>
<reference evidence="4 5" key="1">
    <citation type="submission" date="2023-05" db="EMBL/GenBank/DDBJ databases">
        <title>B98-5 Cell Line De Novo Hybrid Assembly: An Optical Mapping Approach.</title>
        <authorList>
            <person name="Kananen K."/>
            <person name="Auerbach J.A."/>
            <person name="Kautto E."/>
            <person name="Blachly J.S."/>
        </authorList>
    </citation>
    <scope>NUCLEOTIDE SEQUENCE [LARGE SCALE GENOMIC DNA]</scope>
    <source>
        <strain evidence="4">B95-8</strain>
        <tissue evidence="4">Cell line</tissue>
    </source>
</reference>
<evidence type="ECO:0000256" key="1">
    <source>
        <dbReference type="ARBA" id="ARBA00022737"/>
    </source>
</evidence>
<dbReference type="InterPro" id="IPR000900">
    <property type="entry name" value="Nebulin_repeat"/>
</dbReference>
<organism evidence="4 5">
    <name type="scientific">Saguinus oedipus</name>
    <name type="common">Cotton-top tamarin</name>
    <name type="synonym">Oedipomidas oedipus</name>
    <dbReference type="NCBI Taxonomy" id="9490"/>
    <lineage>
        <taxon>Eukaryota</taxon>
        <taxon>Metazoa</taxon>
        <taxon>Chordata</taxon>
        <taxon>Craniata</taxon>
        <taxon>Vertebrata</taxon>
        <taxon>Euteleostomi</taxon>
        <taxon>Mammalia</taxon>
        <taxon>Eutheria</taxon>
        <taxon>Euarchontoglires</taxon>
        <taxon>Primates</taxon>
        <taxon>Haplorrhini</taxon>
        <taxon>Platyrrhini</taxon>
        <taxon>Cebidae</taxon>
        <taxon>Callitrichinae</taxon>
        <taxon>Saguinus</taxon>
    </lineage>
</organism>
<evidence type="ECO:0000313" key="5">
    <source>
        <dbReference type="Proteomes" id="UP001266305"/>
    </source>
</evidence>
<dbReference type="SMART" id="SM00227">
    <property type="entry name" value="NEBU"/>
    <property type="match status" value="20"/>
</dbReference>
<dbReference type="Pfam" id="PF00880">
    <property type="entry name" value="Nebulin"/>
    <property type="match status" value="13"/>
</dbReference>
<dbReference type="Proteomes" id="UP001266305">
    <property type="component" value="Unassembled WGS sequence"/>
</dbReference>
<evidence type="ECO:0000256" key="3">
    <source>
        <dbReference type="SAM" id="MobiDB-lite"/>
    </source>
</evidence>
<sequence length="857" mass="97075">MIGQYKSGQGVGPWRGESQLAEEPGQSHRPEEVATLCGILGGAFGLGKEKRDMKTVNECSMANYRQSINKLKYSLVTDTPQIVQAKINAQQLSHVNYRADYEKNKLNYTLPQDVPQLVKAKTNAELFSEVKYKEGWEKTKGRGFEMKLDAMSLLAAKASGELASNIKYKEDYEKTKGKAAGTADSRLLHSLQVAKMSSEVEYKKGFEESKTQFHLPMDMVNIRHAKKAQALASDLDYRKKPHEYTVLPEDMKTQWAKKAYGLQSELQYKADLAWMKGVGWLTEGSLNLERAKKAGQLVSEKNYRQRVDELKFTSVTDSSQMEHAKKSQELQSGVAYKAGNEQSVHQYTISKDEPLFLQARANAANLSEKLYKSSWENQKAKGFELRLDSLTFLAAKAKRDLASEVKYKEDYERSRGKLIGAKGVQGDSQMSHSLQMSKLQSELEYKKGFEDTKSQCHVSLDMVHLVHARKAQHLATDIGYKTAAHHFTALPTDMKLEWAKKAYGLQSDNQYRADVKWMKGTGWVATGSLNVEQAKKAGELISENKQFLNIHVVTTIRPKLRYVNNYDKVFEAYKRNPFLSVYPTKKYRQHPDALKFTSIKDTPEMVQARISYTQAVDRLYREQGENIKHHYTPTADLPEVLLAKLNAMNISETRYKESWSKLRDGGYKLRLDAIPFQAAKASGEIISDYKYKEAFEKMKGQMLGSRSLEDDISLAHSVYATSLQSDVNYKKGFEHSKAQFHLPLDMAALVHAKKAQTLASDQDYKHPLPQYTSLAEDLRLSCAKKAHKLQSECLRSKRHSDLGVCPLFGFYACVQRLLNDINCQEPESSCRNEGAATLILGARLSLEQSPRLPCLWL</sequence>
<dbReference type="InterPro" id="IPR013998">
    <property type="entry name" value="Nebulin-like"/>
</dbReference>
<keyword evidence="1" id="KW-0677">Repeat</keyword>
<evidence type="ECO:0000256" key="2">
    <source>
        <dbReference type="ARBA" id="ARBA00023203"/>
    </source>
</evidence>
<name>A0ABQ9UQC0_SAGOE</name>
<comment type="caution">
    <text evidence="4">The sequence shown here is derived from an EMBL/GenBank/DDBJ whole genome shotgun (WGS) entry which is preliminary data.</text>
</comment>
<evidence type="ECO:0008006" key="6">
    <source>
        <dbReference type="Google" id="ProtNLM"/>
    </source>
</evidence>
<accession>A0ABQ9UQC0</accession>
<dbReference type="PANTHER" id="PTHR11039">
    <property type="entry name" value="NEBULIN"/>
    <property type="match status" value="1"/>
</dbReference>
<keyword evidence="2" id="KW-0009">Actin-binding</keyword>
<proteinExistence type="predicted"/>
<dbReference type="EMBL" id="JASSZA010000011">
    <property type="protein sequence ID" value="KAK2099021.1"/>
    <property type="molecule type" value="Genomic_DNA"/>
</dbReference>